<protein>
    <submittedName>
        <fullName evidence="1">Uncharacterized protein</fullName>
    </submittedName>
</protein>
<dbReference type="Proteomes" id="UP000094329">
    <property type="component" value="Unassembled WGS sequence"/>
</dbReference>
<reference evidence="1 2" key="1">
    <citation type="submission" date="2016-08" db="EMBL/GenBank/DDBJ databases">
        <title>Draft genome sequence of Candidatus Piscirickettsia litoralis, from seawater.</title>
        <authorList>
            <person name="Wan X."/>
            <person name="Lee A.J."/>
            <person name="Hou S."/>
            <person name="Donachie S.P."/>
        </authorList>
    </citation>
    <scope>NUCLEOTIDE SEQUENCE [LARGE SCALE GENOMIC DNA]</scope>
    <source>
        <strain evidence="1 2">Y2</strain>
    </source>
</reference>
<comment type="caution">
    <text evidence="1">The sequence shown here is derived from an EMBL/GenBank/DDBJ whole genome shotgun (WGS) entry which is preliminary data.</text>
</comment>
<dbReference type="EMBL" id="MDTU01000001">
    <property type="protein sequence ID" value="ODN43869.1"/>
    <property type="molecule type" value="Genomic_DNA"/>
</dbReference>
<name>A0ABX3A5G5_9GAMM</name>
<evidence type="ECO:0000313" key="2">
    <source>
        <dbReference type="Proteomes" id="UP000094329"/>
    </source>
</evidence>
<proteinExistence type="predicted"/>
<keyword evidence="2" id="KW-1185">Reference proteome</keyword>
<sequence length="211" mass="24431">MVLQKRIDDNKPKQKQVEKLVSEMLDQKPNEVVKQAEVAQIKLEKTLDKLNDEQSAKKKRTKNITLDDLKMNMEHQKHSLIDEYKDNLIRHNLIFKEGSKNGIITNFTTTYEAEEGKPEYINVDAGKLHKNIGAFLEDRESKGKKSKDEVFEKLNSLKNKLGEHLKLIDNVNDIEAADRIKATKQTGLIRDNFKISGYNDKLTENIKRQKN</sequence>
<organism evidence="1 2">
    <name type="scientific">Piscirickettsia litoralis</name>
    <dbReference type="NCBI Taxonomy" id="1891921"/>
    <lineage>
        <taxon>Bacteria</taxon>
        <taxon>Pseudomonadati</taxon>
        <taxon>Pseudomonadota</taxon>
        <taxon>Gammaproteobacteria</taxon>
        <taxon>Thiotrichales</taxon>
        <taxon>Piscirickettsiaceae</taxon>
        <taxon>Piscirickettsia</taxon>
    </lineage>
</organism>
<evidence type="ECO:0000313" key="1">
    <source>
        <dbReference type="EMBL" id="ODN43869.1"/>
    </source>
</evidence>
<gene>
    <name evidence="1" type="ORF">BGC07_14455</name>
</gene>
<accession>A0ABX3A5G5</accession>